<keyword evidence="2" id="KW-1185">Reference proteome</keyword>
<sequence>MGPRLLRIRILPRPHFECLATQKSIFSEERRAPVPWALLTRRELDQWLMGLSKGFCKLNHFLKSSQHEIEGSFQCSKPFSVCFLRCLFLNLFT</sequence>
<organism evidence="1 2">
    <name type="scientific">Caerostris extrusa</name>
    <name type="common">Bark spider</name>
    <name type="synonym">Caerostris bankana</name>
    <dbReference type="NCBI Taxonomy" id="172846"/>
    <lineage>
        <taxon>Eukaryota</taxon>
        <taxon>Metazoa</taxon>
        <taxon>Ecdysozoa</taxon>
        <taxon>Arthropoda</taxon>
        <taxon>Chelicerata</taxon>
        <taxon>Arachnida</taxon>
        <taxon>Araneae</taxon>
        <taxon>Araneomorphae</taxon>
        <taxon>Entelegynae</taxon>
        <taxon>Araneoidea</taxon>
        <taxon>Araneidae</taxon>
        <taxon>Caerostris</taxon>
    </lineage>
</organism>
<evidence type="ECO:0000313" key="1">
    <source>
        <dbReference type="EMBL" id="GIY93827.1"/>
    </source>
</evidence>
<evidence type="ECO:0000313" key="2">
    <source>
        <dbReference type="Proteomes" id="UP001054945"/>
    </source>
</evidence>
<dbReference type="EMBL" id="BPLR01017710">
    <property type="protein sequence ID" value="GIY93827.1"/>
    <property type="molecule type" value="Genomic_DNA"/>
</dbReference>
<comment type="caution">
    <text evidence="1">The sequence shown here is derived from an EMBL/GenBank/DDBJ whole genome shotgun (WGS) entry which is preliminary data.</text>
</comment>
<dbReference type="Proteomes" id="UP001054945">
    <property type="component" value="Unassembled WGS sequence"/>
</dbReference>
<gene>
    <name evidence="1" type="ORF">CEXT_208581</name>
</gene>
<protein>
    <submittedName>
        <fullName evidence="1">Uncharacterized protein</fullName>
    </submittedName>
</protein>
<proteinExistence type="predicted"/>
<accession>A0AAV4XGP9</accession>
<reference evidence="1 2" key="1">
    <citation type="submission" date="2021-06" db="EMBL/GenBank/DDBJ databases">
        <title>Caerostris extrusa draft genome.</title>
        <authorList>
            <person name="Kono N."/>
            <person name="Arakawa K."/>
        </authorList>
    </citation>
    <scope>NUCLEOTIDE SEQUENCE [LARGE SCALE GENOMIC DNA]</scope>
</reference>
<name>A0AAV4XGP9_CAEEX</name>
<dbReference type="AlphaFoldDB" id="A0AAV4XGP9"/>